<dbReference type="InterPro" id="IPR009389">
    <property type="entry name" value="DUF1045"/>
</dbReference>
<proteinExistence type="predicted"/>
<evidence type="ECO:0000313" key="2">
    <source>
        <dbReference type="Proteomes" id="UP000294562"/>
    </source>
</evidence>
<organism evidence="1 2">
    <name type="scientific">Meridianimarinicoccus aquatilis</name>
    <dbReference type="NCBI Taxonomy" id="2552766"/>
    <lineage>
        <taxon>Bacteria</taxon>
        <taxon>Pseudomonadati</taxon>
        <taxon>Pseudomonadota</taxon>
        <taxon>Alphaproteobacteria</taxon>
        <taxon>Rhodobacterales</taxon>
        <taxon>Paracoccaceae</taxon>
        <taxon>Meridianimarinicoccus</taxon>
    </lineage>
</organism>
<protein>
    <submittedName>
        <fullName evidence="1">DUF1045 domain-containing protein</fullName>
    </submittedName>
</protein>
<dbReference type="PIRSF" id="PIRSF033328">
    <property type="entry name" value="Phest_Mll4975"/>
    <property type="match status" value="1"/>
</dbReference>
<accession>A0A4V3BB04</accession>
<dbReference type="Proteomes" id="UP000294562">
    <property type="component" value="Unassembled WGS sequence"/>
</dbReference>
<dbReference type="Pfam" id="PF06299">
    <property type="entry name" value="DUF1045"/>
    <property type="match status" value="1"/>
</dbReference>
<name>A0A4V3BB04_9RHOB</name>
<dbReference type="AlphaFoldDB" id="A0A4V3BB04"/>
<evidence type="ECO:0000313" key="1">
    <source>
        <dbReference type="EMBL" id="TDL85159.1"/>
    </source>
</evidence>
<dbReference type="EMBL" id="SMZO01000049">
    <property type="protein sequence ID" value="TDL85159.1"/>
    <property type="molecule type" value="Genomic_DNA"/>
</dbReference>
<dbReference type="Gene3D" id="3.90.1140.10">
    <property type="entry name" value="Cyclic phosphodiesterase"/>
    <property type="match status" value="1"/>
</dbReference>
<reference evidence="1 2" key="1">
    <citation type="submission" date="2019-03" db="EMBL/GenBank/DDBJ databases">
        <title>Rhodobacteraceae bacterium SM1902, a new member of the family Rhodobacteraceae isolated from Yantai.</title>
        <authorList>
            <person name="Sun Y."/>
        </authorList>
    </citation>
    <scope>NUCLEOTIDE SEQUENCE [LARGE SCALE GENOMIC DNA]</scope>
    <source>
        <strain evidence="1 2">SM1902</strain>
    </source>
</reference>
<sequence>MSFTRYAIYFTPAPGQLADFGAEWLGWDSAAGSTRAHPVIPGLSASVAALTARPRKYGFHGTLKAPFRLAADRTETALLHAVDRLASTLAPVTLQGLKLDQIGGFLALTPAGSAGGLTAFAADVVEQLDSFRAPPTADEIARRNPARLTPRQQTLLANWGYPYVQDQFRFHMTLTGPVPREHIGAVRSALAPVLAPILPQPFRIDALTLLGADTAGRFHQITRVSVSG</sequence>
<gene>
    <name evidence="1" type="ORF">E2L05_16260</name>
</gene>
<dbReference type="NCBIfam" id="TIGR03223">
    <property type="entry name" value="Phn_opern_protn"/>
    <property type="match status" value="1"/>
</dbReference>
<dbReference type="RefSeq" id="WP_133343926.1">
    <property type="nucleotide sequence ID" value="NZ_SMZO01000049.1"/>
</dbReference>
<keyword evidence="2" id="KW-1185">Reference proteome</keyword>
<comment type="caution">
    <text evidence="1">The sequence shown here is derived from an EMBL/GenBank/DDBJ whole genome shotgun (WGS) entry which is preliminary data.</text>
</comment>
<dbReference type="OrthoDB" id="4954742at2"/>